<dbReference type="Gene3D" id="2.60.40.2380">
    <property type="match status" value="1"/>
</dbReference>
<dbReference type="EMBL" id="JAEMNX010000001">
    <property type="protein sequence ID" value="MBJ7536177.1"/>
    <property type="molecule type" value="Genomic_DNA"/>
</dbReference>
<feature type="transmembrane region" description="Helical" evidence="4">
    <location>
        <begin position="191"/>
        <end position="210"/>
    </location>
</feature>
<dbReference type="PANTHER" id="PTHR45138:SF9">
    <property type="entry name" value="DIGUANYLATE CYCLASE DGCM-RELATED"/>
    <property type="match status" value="1"/>
</dbReference>
<dbReference type="CDD" id="cd01949">
    <property type="entry name" value="GGDEF"/>
    <property type="match status" value="1"/>
</dbReference>
<evidence type="ECO:0000256" key="1">
    <source>
        <dbReference type="ARBA" id="ARBA00001946"/>
    </source>
</evidence>
<comment type="cofactor">
    <cofactor evidence="1">
        <name>Mg(2+)</name>
        <dbReference type="ChEBI" id="CHEBI:18420"/>
    </cofactor>
</comment>
<dbReference type="RefSeq" id="WP_199466253.1">
    <property type="nucleotide sequence ID" value="NZ_JAEMNX010000001.1"/>
</dbReference>
<keyword evidence="4" id="KW-0472">Membrane</keyword>
<proteinExistence type="predicted"/>
<feature type="chain" id="PRO_5037598212" description="diguanylate cyclase" evidence="5">
    <location>
        <begin position="28"/>
        <end position="571"/>
    </location>
</feature>
<dbReference type="NCBIfam" id="TIGR00254">
    <property type="entry name" value="GGDEF"/>
    <property type="match status" value="1"/>
</dbReference>
<keyword evidence="5" id="KW-0732">Signal</keyword>
<evidence type="ECO:0000313" key="8">
    <source>
        <dbReference type="Proteomes" id="UP000628710"/>
    </source>
</evidence>
<dbReference type="Pfam" id="PF07695">
    <property type="entry name" value="7TMR-DISM_7TM"/>
    <property type="match status" value="1"/>
</dbReference>
<evidence type="ECO:0000313" key="7">
    <source>
        <dbReference type="EMBL" id="MBJ7536177.1"/>
    </source>
</evidence>
<reference evidence="7" key="1">
    <citation type="submission" date="2020-12" db="EMBL/GenBank/DDBJ databases">
        <title>Marinomonas arctica sp. nov., a psychrotolerant bacterium isolated from the Arctic.</title>
        <authorList>
            <person name="Zhang Y."/>
        </authorList>
    </citation>
    <scope>NUCLEOTIDE SEQUENCE</scope>
    <source>
        <strain evidence="7">C1424</strain>
    </source>
</reference>
<keyword evidence="8" id="KW-1185">Reference proteome</keyword>
<feature type="transmembrane region" description="Helical" evidence="4">
    <location>
        <begin position="282"/>
        <end position="300"/>
    </location>
</feature>
<dbReference type="GO" id="GO:0052621">
    <property type="term" value="F:diguanylate cyclase activity"/>
    <property type="evidence" value="ECO:0007669"/>
    <property type="project" value="UniProtKB-EC"/>
</dbReference>
<dbReference type="InterPro" id="IPR000160">
    <property type="entry name" value="GGDEF_dom"/>
</dbReference>
<dbReference type="SUPFAM" id="SSF55073">
    <property type="entry name" value="Nucleotide cyclase"/>
    <property type="match status" value="1"/>
</dbReference>
<dbReference type="InterPro" id="IPR029787">
    <property type="entry name" value="Nucleotide_cyclase"/>
</dbReference>
<feature type="transmembrane region" description="Helical" evidence="4">
    <location>
        <begin position="250"/>
        <end position="270"/>
    </location>
</feature>
<protein>
    <recommendedName>
        <fullName evidence="2">diguanylate cyclase</fullName>
        <ecNumber evidence="2">2.7.7.65</ecNumber>
    </recommendedName>
</protein>
<feature type="domain" description="GGDEF" evidence="6">
    <location>
        <begin position="436"/>
        <end position="570"/>
    </location>
</feature>
<dbReference type="Proteomes" id="UP000628710">
    <property type="component" value="Unassembled WGS sequence"/>
</dbReference>
<evidence type="ECO:0000256" key="2">
    <source>
        <dbReference type="ARBA" id="ARBA00012528"/>
    </source>
</evidence>
<dbReference type="InterPro" id="IPR011622">
    <property type="entry name" value="7TMR_DISM_rcpt_extracell_dom2"/>
</dbReference>
<comment type="caution">
    <text evidence="7">The sequence shown here is derived from an EMBL/GenBank/DDBJ whole genome shotgun (WGS) entry which is preliminary data.</text>
</comment>
<sequence>MKGRFFKHYLLLASLALLSLFSSVTLAAYIPTVLVSGNPIHIEHFYAGYFIDPTGEMSFEEVKDQSFTASSNKLSLGIKAHFTWVKIKLQNTNKHPIKLYLHHPQTYHNRSLSLYEVTRGKLIRTRLLDSDDKATHQWMYRGIGIFDIELQPQELRTLYVKSETFSHQWLSLFLYDEEQSKRALQDSFSDIALMVGMLLALVVYNILLFFSSRRKESLFYACYLVSSSIWIALSYGLLANWFGIYGSVALYWQLTLMGMPIFLILFMINVFETKTKYPLEHWALCLMMALLSIEFVYGIFNIRGALLYSSSLAALMMVVTTSVGISLQIKKNPIARYFLFGHMLFVAFSGLAVLFYKGIAEFSYLASHGVGVGVMLESLVLATIIAYRVKLLESMKANQEELKLLAATDPMTQLYNRRYFNTEADFQLELAKQSKQPLSIAVLDIDFFKRVNDNYGHAVGDQVIIQVAKSLKELCRTKDIVARFGGEEFVVLLPNTAADDAFNIIENIRRSLGEMVMQVEGKNNLTFTISAGVSAVAQRQNGIEKALAFADDALYEAKNSGRNRSCLYHDE</sequence>
<dbReference type="Pfam" id="PF00990">
    <property type="entry name" value="GGDEF"/>
    <property type="match status" value="1"/>
</dbReference>
<feature type="transmembrane region" description="Helical" evidence="4">
    <location>
        <begin position="362"/>
        <end position="387"/>
    </location>
</feature>
<dbReference type="Pfam" id="PF07696">
    <property type="entry name" value="7TMR-DISMED2"/>
    <property type="match status" value="1"/>
</dbReference>
<accession>A0A934JPR7</accession>
<feature type="transmembrane region" description="Helical" evidence="4">
    <location>
        <begin position="337"/>
        <end position="356"/>
    </location>
</feature>
<name>A0A934JPR7_9GAMM</name>
<dbReference type="EC" id="2.7.7.65" evidence="2"/>
<dbReference type="InterPro" id="IPR043128">
    <property type="entry name" value="Rev_trsase/Diguanyl_cyclase"/>
</dbReference>
<dbReference type="SMART" id="SM00267">
    <property type="entry name" value="GGDEF"/>
    <property type="match status" value="1"/>
</dbReference>
<evidence type="ECO:0000256" key="5">
    <source>
        <dbReference type="SAM" id="SignalP"/>
    </source>
</evidence>
<keyword evidence="4" id="KW-0812">Transmembrane</keyword>
<evidence type="ECO:0000256" key="3">
    <source>
        <dbReference type="ARBA" id="ARBA00034247"/>
    </source>
</evidence>
<keyword evidence="4" id="KW-1133">Transmembrane helix</keyword>
<organism evidence="7 8">
    <name type="scientific">Marinomonas transparens</name>
    <dbReference type="NCBI Taxonomy" id="2795388"/>
    <lineage>
        <taxon>Bacteria</taxon>
        <taxon>Pseudomonadati</taxon>
        <taxon>Pseudomonadota</taxon>
        <taxon>Gammaproteobacteria</taxon>
        <taxon>Oceanospirillales</taxon>
        <taxon>Oceanospirillaceae</taxon>
        <taxon>Marinomonas</taxon>
    </lineage>
</organism>
<dbReference type="AlphaFoldDB" id="A0A934JPR7"/>
<dbReference type="PROSITE" id="PS50887">
    <property type="entry name" value="GGDEF"/>
    <property type="match status" value="1"/>
</dbReference>
<gene>
    <name evidence="7" type="ORF">I8J31_00640</name>
</gene>
<feature type="signal peptide" evidence="5">
    <location>
        <begin position="1"/>
        <end position="27"/>
    </location>
</feature>
<feature type="transmembrane region" description="Helical" evidence="4">
    <location>
        <begin position="306"/>
        <end position="325"/>
    </location>
</feature>
<evidence type="ECO:0000256" key="4">
    <source>
        <dbReference type="SAM" id="Phobius"/>
    </source>
</evidence>
<comment type="catalytic activity">
    <reaction evidence="3">
        <text>2 GTP = 3',3'-c-di-GMP + 2 diphosphate</text>
        <dbReference type="Rhea" id="RHEA:24898"/>
        <dbReference type="ChEBI" id="CHEBI:33019"/>
        <dbReference type="ChEBI" id="CHEBI:37565"/>
        <dbReference type="ChEBI" id="CHEBI:58805"/>
        <dbReference type="EC" id="2.7.7.65"/>
    </reaction>
</comment>
<dbReference type="FunFam" id="3.30.70.270:FF:000001">
    <property type="entry name" value="Diguanylate cyclase domain protein"/>
    <property type="match status" value="1"/>
</dbReference>
<dbReference type="InterPro" id="IPR050469">
    <property type="entry name" value="Diguanylate_Cyclase"/>
</dbReference>
<dbReference type="PANTHER" id="PTHR45138">
    <property type="entry name" value="REGULATORY COMPONENTS OF SENSORY TRANSDUCTION SYSTEM"/>
    <property type="match status" value="1"/>
</dbReference>
<dbReference type="InterPro" id="IPR011623">
    <property type="entry name" value="7TMR_DISM_rcpt_extracell_dom1"/>
</dbReference>
<evidence type="ECO:0000259" key="6">
    <source>
        <dbReference type="PROSITE" id="PS50887"/>
    </source>
</evidence>
<feature type="transmembrane region" description="Helical" evidence="4">
    <location>
        <begin position="217"/>
        <end position="238"/>
    </location>
</feature>
<dbReference type="Gene3D" id="3.30.70.270">
    <property type="match status" value="1"/>
</dbReference>